<dbReference type="EMBL" id="ML995485">
    <property type="protein sequence ID" value="KAF2142018.1"/>
    <property type="molecule type" value="Genomic_DNA"/>
</dbReference>
<feature type="compositionally biased region" description="Low complexity" evidence="1">
    <location>
        <begin position="1099"/>
        <end position="1141"/>
    </location>
</feature>
<feature type="domain" description="DUF8004" evidence="3">
    <location>
        <begin position="203"/>
        <end position="292"/>
    </location>
</feature>
<dbReference type="RefSeq" id="XP_033397730.1">
    <property type="nucleotide sequence ID" value="XM_033546198.1"/>
</dbReference>
<dbReference type="InterPro" id="IPR058317">
    <property type="entry name" value="DUF8004"/>
</dbReference>
<keyword evidence="2" id="KW-1133">Transmembrane helix</keyword>
<dbReference type="OrthoDB" id="4114825at2759"/>
<feature type="region of interest" description="Disordered" evidence="1">
    <location>
        <begin position="609"/>
        <end position="659"/>
    </location>
</feature>
<reference evidence="4" key="1">
    <citation type="journal article" date="2020" name="Stud. Mycol.">
        <title>101 Dothideomycetes genomes: a test case for predicting lifestyles and emergence of pathogens.</title>
        <authorList>
            <person name="Haridas S."/>
            <person name="Albert R."/>
            <person name="Binder M."/>
            <person name="Bloem J."/>
            <person name="Labutti K."/>
            <person name="Salamov A."/>
            <person name="Andreopoulos B."/>
            <person name="Baker S."/>
            <person name="Barry K."/>
            <person name="Bills G."/>
            <person name="Bluhm B."/>
            <person name="Cannon C."/>
            <person name="Castanera R."/>
            <person name="Culley D."/>
            <person name="Daum C."/>
            <person name="Ezra D."/>
            <person name="Gonzalez J."/>
            <person name="Henrissat B."/>
            <person name="Kuo A."/>
            <person name="Liang C."/>
            <person name="Lipzen A."/>
            <person name="Lutzoni F."/>
            <person name="Magnuson J."/>
            <person name="Mondo S."/>
            <person name="Nolan M."/>
            <person name="Ohm R."/>
            <person name="Pangilinan J."/>
            <person name="Park H.-J."/>
            <person name="Ramirez L."/>
            <person name="Alfaro M."/>
            <person name="Sun H."/>
            <person name="Tritt A."/>
            <person name="Yoshinaga Y."/>
            <person name="Zwiers L.-H."/>
            <person name="Turgeon B."/>
            <person name="Goodwin S."/>
            <person name="Spatafora J."/>
            <person name="Crous P."/>
            <person name="Grigoriev I."/>
        </authorList>
    </citation>
    <scope>NUCLEOTIDE SEQUENCE</scope>
    <source>
        <strain evidence="4">CBS 121167</strain>
    </source>
</reference>
<dbReference type="AlphaFoldDB" id="A0A6A6BEQ0"/>
<dbReference type="PANTHER" id="PTHR39601">
    <property type="entry name" value="CHORIOGENIN HMINOR"/>
    <property type="match status" value="1"/>
</dbReference>
<sequence length="1194" mass="128598">MQRSTAWSCLPVVSYAQPAPASAHVKRWDGNSLTSTEWDGLRKVSFFFFFSFFLFPYSFLLSDCLHQDAELWTPDGNCFVHLYERGHSRRGPSFCIPISALRDAHAGTLFSLCFARSVSRAELPIAQLSSLVDPPDVLYELYMPAPDGCLREEALQFHITTRNFFAFVLKKPLVGAHLGTSLIHLQERLHLFCSRGPTDNHNAFLRYAEELGYLDFTHRPSNALAILFYAEHYQLEELWLDAYAHCVGMNETLYMSPEYDPIPRVTKALITRAWLEMDLHLGRVTRALGNLLEDELSPSYLGLPHGARTHLDRFRAFLRSYYVEKYGFWPPPKSVNFPKALYRSMYADFRSLYDLLVDLDSSDSIQYQKPADGGICVLQNVQAFDRRHKYAPLPHPLPLVPSSPQSHGHHHSHRNLTSLAFSYKRSDKQSVVQSSLSAAMNPRDSSVAPSPLVKAYKRFERDCLTVKEKVSVSDARKVRWILIYAVLQMLISVTRAPPEVHDTEDADYPLCCLTAGTPPWAARNKSMDYSYSKAGDFGTISDNGIDSPASTLNKPLPETPGSIFDIRPDCEVNDYITHTNPSCQNTSLTSSLNRRFSLHAAALQLSEVPPPLRISRSQTTNTQSDKRRGTASPAQLERSTSWRSALPKSLSPFSSRRNSLVGRAGQRRLSFCEIQVPGYGNGLNEATLAGTAAAAPPEIPERAASSASSSSSAVRAAGTHGVNASSESSVAAAAAGAAVRRALPGKLVLNTNTTCLPISEEEKERRTPTLDSFQLDQGFPLALPKLMSTMTAARATARAATPSASLSLASEQQHLLLQHRFAAAAAASSASPAPFRASPSAALAASTARHSTDSASTTFWTPALSPASALPSPASSSATSMSSSEAEAEAEADEDANAAGDAGPCLVAAEEEEEEVETPPARRPPMVSASSSVASAASAAKLARMGYALPFRAYAAPEPVLLSTARGGRDVQQSLAAQVVGAAAAVGVGVGVGEDDDDDEFEDADEVGDGDGDGEEEDGSELLWYEAAREVGEAHELDAADTAVAAASSLSLSVSVSASGGDSRFASSHSFIITDDNDDDDNDDDDSAEANDVDVGVDAFAAAAPRPPTSTSTSTEAQAQTHELPASTTSPPPTNTSITSLPRPPTPPPRRHRPLGPPGAKARHLLGLDDSEKEVDGRQVVSIYQALFMGPCAV</sequence>
<feature type="compositionally biased region" description="Low complexity" evidence="1">
    <location>
        <begin position="897"/>
        <end position="908"/>
    </location>
</feature>
<keyword evidence="2" id="KW-0812">Transmembrane</keyword>
<protein>
    <recommendedName>
        <fullName evidence="3">DUF8004 domain-containing protein</fullName>
    </recommendedName>
</protein>
<organism evidence="4 5">
    <name type="scientific">Aplosporella prunicola CBS 121167</name>
    <dbReference type="NCBI Taxonomy" id="1176127"/>
    <lineage>
        <taxon>Eukaryota</taxon>
        <taxon>Fungi</taxon>
        <taxon>Dikarya</taxon>
        <taxon>Ascomycota</taxon>
        <taxon>Pezizomycotina</taxon>
        <taxon>Dothideomycetes</taxon>
        <taxon>Dothideomycetes incertae sedis</taxon>
        <taxon>Botryosphaeriales</taxon>
        <taxon>Aplosporellaceae</taxon>
        <taxon>Aplosporella</taxon>
    </lineage>
</organism>
<feature type="region of interest" description="Disordered" evidence="1">
    <location>
        <begin position="866"/>
        <end position="929"/>
    </location>
</feature>
<dbReference type="PANTHER" id="PTHR39601:SF1">
    <property type="entry name" value="CHORIOGENIN HMINOR"/>
    <property type="match status" value="1"/>
</dbReference>
<accession>A0A6A6BEQ0</accession>
<feature type="compositionally biased region" description="Acidic residues" evidence="1">
    <location>
        <begin position="886"/>
        <end position="896"/>
    </location>
</feature>
<evidence type="ECO:0000256" key="2">
    <source>
        <dbReference type="SAM" id="Phobius"/>
    </source>
</evidence>
<feature type="compositionally biased region" description="Low complexity" evidence="1">
    <location>
        <begin position="866"/>
        <end position="885"/>
    </location>
</feature>
<keyword evidence="2" id="KW-0472">Membrane</keyword>
<proteinExistence type="predicted"/>
<evidence type="ECO:0000256" key="1">
    <source>
        <dbReference type="SAM" id="MobiDB-lite"/>
    </source>
</evidence>
<feature type="region of interest" description="Disordered" evidence="1">
    <location>
        <begin position="990"/>
        <end position="1021"/>
    </location>
</feature>
<name>A0A6A6BEQ0_9PEZI</name>
<feature type="transmembrane region" description="Helical" evidence="2">
    <location>
        <begin position="47"/>
        <end position="65"/>
    </location>
</feature>
<evidence type="ECO:0000313" key="4">
    <source>
        <dbReference type="EMBL" id="KAF2142018.1"/>
    </source>
</evidence>
<evidence type="ECO:0000259" key="3">
    <source>
        <dbReference type="Pfam" id="PF26013"/>
    </source>
</evidence>
<feature type="compositionally biased region" description="Acidic residues" evidence="1">
    <location>
        <begin position="1075"/>
        <end position="1092"/>
    </location>
</feature>
<dbReference type="Pfam" id="PF26013">
    <property type="entry name" value="DUF8004"/>
    <property type="match status" value="1"/>
</dbReference>
<dbReference type="Proteomes" id="UP000799438">
    <property type="component" value="Unassembled WGS sequence"/>
</dbReference>
<feature type="compositionally biased region" description="Acidic residues" evidence="1">
    <location>
        <begin position="993"/>
        <end position="1020"/>
    </location>
</feature>
<feature type="region of interest" description="Disordered" evidence="1">
    <location>
        <begin position="1074"/>
        <end position="1171"/>
    </location>
</feature>
<keyword evidence="5" id="KW-1185">Reference proteome</keyword>
<gene>
    <name evidence="4" type="ORF">K452DRAFT_358496</name>
</gene>
<dbReference type="GeneID" id="54303704"/>
<evidence type="ECO:0000313" key="5">
    <source>
        <dbReference type="Proteomes" id="UP000799438"/>
    </source>
</evidence>